<dbReference type="InterPro" id="IPR051842">
    <property type="entry name" value="uS12_prolyl_hydroxylase"/>
</dbReference>
<sequence length="397" mass="45140">MEKKNGLGDTPKERGTHFTAPFYHRVVDNFLPKDIFDNVVKEARSSEFFKKHTDLFHFYQTNELKNDVRFQPFLKFLRLGMNTDLKNINKKVENEQMDLFSSVYRAGDFLLPHDDCVSGRVLAFSFYLNDPTTEDASTESILLKETEHSTEQKNGALVLYEPDGRTVAKRVKPIANRLVIFEVSGKSYHEVEIMTSGERLALTGWLRAKEYNPESILLDYKPFRYWVFNDKCSMEISKPNQTGLIDLGCGSANYSTKQMESTLSSLKWKPRLNCVYTSLDEPVEDPSSTITILPMEINLIKSEDIVDVLVGRIPEYGYMLLNDPFNTESDALAIISLYSGSINIVDSVGNVACVITKPGCYIWPDNGSLFIPPHSASGYIIAYRVNEICYIENLHNP</sequence>
<keyword evidence="4" id="KW-0560">Oxidoreductase</keyword>
<dbReference type="InterPro" id="IPR006620">
    <property type="entry name" value="Pro_4_hyd_alph"/>
</dbReference>
<dbReference type="Pfam" id="PF13661">
    <property type="entry name" value="2OG-FeII_Oxy_4"/>
    <property type="match status" value="1"/>
</dbReference>
<evidence type="ECO:0000256" key="2">
    <source>
        <dbReference type="ARBA" id="ARBA00022723"/>
    </source>
</evidence>
<name>I3EDE2_NEMP3</name>
<evidence type="ECO:0000259" key="6">
    <source>
        <dbReference type="PROSITE" id="PS51471"/>
    </source>
</evidence>
<dbReference type="VEuPathDB" id="MicrosporidiaDB:NEQG_02574"/>
<dbReference type="HOGENOM" id="CLU_816288_0_0_1"/>
<proteinExistence type="predicted"/>
<keyword evidence="5" id="KW-0408">Iron</keyword>
<dbReference type="InterPro" id="IPR005123">
    <property type="entry name" value="Oxoglu/Fe-dep_dioxygenase_dom"/>
</dbReference>
<keyword evidence="3" id="KW-0223">Dioxygenase</keyword>
<evidence type="ECO:0000256" key="3">
    <source>
        <dbReference type="ARBA" id="ARBA00022964"/>
    </source>
</evidence>
<dbReference type="PROSITE" id="PS51471">
    <property type="entry name" value="FE2OG_OXY"/>
    <property type="match status" value="1"/>
</dbReference>
<organism evidence="7 8">
    <name type="scientific">Nematocida parisii (strain ERTm3)</name>
    <name type="common">Nematode killer fungus</name>
    <dbReference type="NCBI Taxonomy" id="935791"/>
    <lineage>
        <taxon>Eukaryota</taxon>
        <taxon>Fungi</taxon>
        <taxon>Fungi incertae sedis</taxon>
        <taxon>Microsporidia</taxon>
        <taxon>Nematocida</taxon>
    </lineage>
</organism>
<evidence type="ECO:0000313" key="8">
    <source>
        <dbReference type="Proteomes" id="UP000002872"/>
    </source>
</evidence>
<dbReference type="PANTHER" id="PTHR12117">
    <property type="entry name" value="HISTONE ACETYLTRANSFERASE COMPLEX"/>
    <property type="match status" value="1"/>
</dbReference>
<keyword evidence="8" id="KW-1185">Reference proteome</keyword>
<evidence type="ECO:0000256" key="5">
    <source>
        <dbReference type="ARBA" id="ARBA00023004"/>
    </source>
</evidence>
<dbReference type="GO" id="GO:0031418">
    <property type="term" value="F:L-ascorbic acid binding"/>
    <property type="evidence" value="ECO:0007669"/>
    <property type="project" value="InterPro"/>
</dbReference>
<dbReference type="OMA" id="NCVYTSL"/>
<dbReference type="GO" id="GO:0005737">
    <property type="term" value="C:cytoplasm"/>
    <property type="evidence" value="ECO:0007669"/>
    <property type="project" value="TreeGrafter"/>
</dbReference>
<dbReference type="EMBL" id="GL870884">
    <property type="protein sequence ID" value="EIJ87239.1"/>
    <property type="molecule type" value="Genomic_DNA"/>
</dbReference>
<dbReference type="AlphaFoldDB" id="I3EDE2"/>
<comment type="cofactor">
    <cofactor evidence="1">
        <name>L-ascorbate</name>
        <dbReference type="ChEBI" id="CHEBI:38290"/>
    </cofactor>
</comment>
<feature type="domain" description="Fe2OG dioxygenase" evidence="6">
    <location>
        <begin position="95"/>
        <end position="208"/>
    </location>
</feature>
<dbReference type="OrthoDB" id="430522at2759"/>
<dbReference type="GO" id="GO:0006449">
    <property type="term" value="P:regulation of translational termination"/>
    <property type="evidence" value="ECO:0007669"/>
    <property type="project" value="TreeGrafter"/>
</dbReference>
<gene>
    <name evidence="7" type="ORF">NEQG_02574</name>
</gene>
<evidence type="ECO:0000256" key="1">
    <source>
        <dbReference type="ARBA" id="ARBA00001961"/>
    </source>
</evidence>
<dbReference type="PANTHER" id="PTHR12117:SF0">
    <property type="entry name" value="PROLYL 3-HYDROXYLASE OGFOD1"/>
    <property type="match status" value="1"/>
</dbReference>
<evidence type="ECO:0000313" key="7">
    <source>
        <dbReference type="EMBL" id="EIJ87239.1"/>
    </source>
</evidence>
<dbReference type="Gene3D" id="2.60.120.620">
    <property type="entry name" value="q2cbj1_9rhob like domain"/>
    <property type="match status" value="1"/>
</dbReference>
<keyword evidence="2" id="KW-0479">Metal-binding</keyword>
<dbReference type="InParanoid" id="I3EDE2"/>
<protein>
    <recommendedName>
        <fullName evidence="6">Fe2OG dioxygenase domain-containing protein</fullName>
    </recommendedName>
</protein>
<dbReference type="GO" id="GO:0031543">
    <property type="term" value="F:peptidyl-proline dioxygenase activity"/>
    <property type="evidence" value="ECO:0007669"/>
    <property type="project" value="TreeGrafter"/>
</dbReference>
<dbReference type="GO" id="GO:0005506">
    <property type="term" value="F:iron ion binding"/>
    <property type="evidence" value="ECO:0007669"/>
    <property type="project" value="InterPro"/>
</dbReference>
<evidence type="ECO:0000256" key="4">
    <source>
        <dbReference type="ARBA" id="ARBA00023002"/>
    </source>
</evidence>
<accession>I3EDE2</accession>
<reference evidence="7" key="1">
    <citation type="submission" date="2011-01" db="EMBL/GenBank/DDBJ databases">
        <title>The Genome Sequence of Nematocida parisii strain ERTm3.</title>
        <authorList>
            <consortium name="The Broad Institute Genome Sequencing Platform"/>
            <consortium name="The Broad Institute Genome Sequencing Center for Infectious Disease"/>
            <person name="Cuomo C."/>
            <person name="Troemel E."/>
            <person name="Young S.K."/>
            <person name="Zeng Q."/>
            <person name="Gargeya S."/>
            <person name="Fitzgerald M."/>
            <person name="Haas B."/>
            <person name="Abouelleil A."/>
            <person name="Alvarado L."/>
            <person name="Arachchi H.M."/>
            <person name="Berlin A."/>
            <person name="Chapman S.B."/>
            <person name="Gearin G."/>
            <person name="Goldberg J."/>
            <person name="Griggs A."/>
            <person name="Gujja S."/>
            <person name="Hansen M."/>
            <person name="Heiman D."/>
            <person name="Howarth C."/>
            <person name="Larimer J."/>
            <person name="Lui A."/>
            <person name="MacDonald P.J.P."/>
            <person name="McCowen C."/>
            <person name="Montmayeur A."/>
            <person name="Murphy C."/>
            <person name="Neiman D."/>
            <person name="Pearson M."/>
            <person name="Priest M."/>
            <person name="Roberts A."/>
            <person name="Saif S."/>
            <person name="Shea T."/>
            <person name="Sisk P."/>
            <person name="Stolte C."/>
            <person name="Sykes S."/>
            <person name="Wortman J."/>
            <person name="Nusbaum C."/>
            <person name="Birren B."/>
        </authorList>
    </citation>
    <scope>NUCLEOTIDE SEQUENCE</scope>
    <source>
        <strain evidence="7">ERTm3</strain>
    </source>
</reference>
<dbReference type="InterPro" id="IPR039558">
    <property type="entry name" value="TPA1/OFD1_N"/>
</dbReference>
<dbReference type="SMART" id="SM00702">
    <property type="entry name" value="P4Hc"/>
    <property type="match status" value="1"/>
</dbReference>
<dbReference type="Proteomes" id="UP000002872">
    <property type="component" value="Unassembled WGS sequence"/>
</dbReference>
<dbReference type="STRING" id="935791.I3EDE2"/>